<proteinExistence type="predicted"/>
<evidence type="ECO:0000256" key="1">
    <source>
        <dbReference type="SAM" id="MobiDB-lite"/>
    </source>
</evidence>
<evidence type="ECO:0008006" key="5">
    <source>
        <dbReference type="Google" id="ProtNLM"/>
    </source>
</evidence>
<feature type="compositionally biased region" description="Polar residues" evidence="1">
    <location>
        <begin position="110"/>
        <end position="120"/>
    </location>
</feature>
<protein>
    <recommendedName>
        <fullName evidence="5">DUF4789 domain-containing protein</fullName>
    </recommendedName>
</protein>
<sequence>MSLPLLPLFAVFVTLILFRSCCPSPQINLIVELRTRHLAIPVPYRPEQSYKLGAPTMQRRHKPKVTTNLTIDHYSTEPSLDDQILDNNMTQHGRSMGRSMGKPSRRRNQGMANSTNNNGTDGIYAEDYGPNAKMLAQMSVGGKYVREPADTNAQHGAKALEWDYCEKAKYPNKGRMVCATADLDEKLAGTCICKYAKISTNTWVQMNYNQSLNICRSPNGGACYVKFPNGKFTVDNEPLYQKNITLAHDQCDDNQPWNSTSRQLLCSKPHPRRFSAYNAYHYYCLKKPDRLPEVKHNAGA</sequence>
<dbReference type="EMBL" id="LNIX01000002">
    <property type="protein sequence ID" value="OXA60302.1"/>
    <property type="molecule type" value="Genomic_DNA"/>
</dbReference>
<feature type="signal peptide" evidence="2">
    <location>
        <begin position="1"/>
        <end position="23"/>
    </location>
</feature>
<feature type="region of interest" description="Disordered" evidence="1">
    <location>
        <begin position="93"/>
        <end position="123"/>
    </location>
</feature>
<dbReference type="Proteomes" id="UP000198287">
    <property type="component" value="Unassembled WGS sequence"/>
</dbReference>
<dbReference type="AlphaFoldDB" id="A0A226ERR6"/>
<evidence type="ECO:0000313" key="3">
    <source>
        <dbReference type="EMBL" id="OXA60302.1"/>
    </source>
</evidence>
<name>A0A226ERR6_FOLCA</name>
<keyword evidence="4" id="KW-1185">Reference proteome</keyword>
<comment type="caution">
    <text evidence="3">The sequence shown here is derived from an EMBL/GenBank/DDBJ whole genome shotgun (WGS) entry which is preliminary data.</text>
</comment>
<organism evidence="3 4">
    <name type="scientific">Folsomia candida</name>
    <name type="common">Springtail</name>
    <dbReference type="NCBI Taxonomy" id="158441"/>
    <lineage>
        <taxon>Eukaryota</taxon>
        <taxon>Metazoa</taxon>
        <taxon>Ecdysozoa</taxon>
        <taxon>Arthropoda</taxon>
        <taxon>Hexapoda</taxon>
        <taxon>Collembola</taxon>
        <taxon>Entomobryomorpha</taxon>
        <taxon>Isotomoidea</taxon>
        <taxon>Isotomidae</taxon>
        <taxon>Proisotominae</taxon>
        <taxon>Folsomia</taxon>
    </lineage>
</organism>
<evidence type="ECO:0000256" key="2">
    <source>
        <dbReference type="SAM" id="SignalP"/>
    </source>
</evidence>
<keyword evidence="2" id="KW-0732">Signal</keyword>
<accession>A0A226ERR6</accession>
<feature type="chain" id="PRO_5012736860" description="DUF4789 domain-containing protein" evidence="2">
    <location>
        <begin position="24"/>
        <end position="300"/>
    </location>
</feature>
<reference evidence="3 4" key="1">
    <citation type="submission" date="2015-12" db="EMBL/GenBank/DDBJ databases">
        <title>The genome of Folsomia candida.</title>
        <authorList>
            <person name="Faddeeva A."/>
            <person name="Derks M.F."/>
            <person name="Anvar Y."/>
            <person name="Smit S."/>
            <person name="Van Straalen N."/>
            <person name="Roelofs D."/>
        </authorList>
    </citation>
    <scope>NUCLEOTIDE SEQUENCE [LARGE SCALE GENOMIC DNA]</scope>
    <source>
        <strain evidence="3 4">VU population</strain>
        <tissue evidence="3">Whole body</tissue>
    </source>
</reference>
<evidence type="ECO:0000313" key="4">
    <source>
        <dbReference type="Proteomes" id="UP000198287"/>
    </source>
</evidence>
<gene>
    <name evidence="3" type="ORF">Fcan01_05724</name>
</gene>